<feature type="region of interest" description="Disordered" evidence="1">
    <location>
        <begin position="180"/>
        <end position="200"/>
    </location>
</feature>
<feature type="transmembrane region" description="Helical" evidence="2">
    <location>
        <begin position="155"/>
        <end position="177"/>
    </location>
</feature>
<evidence type="ECO:0000313" key="3">
    <source>
        <dbReference type="EMBL" id="GAA4091639.1"/>
    </source>
</evidence>
<dbReference type="EMBL" id="BAAAZG010000047">
    <property type="protein sequence ID" value="GAA4091639.1"/>
    <property type="molecule type" value="Genomic_DNA"/>
</dbReference>
<keyword evidence="2" id="KW-1133">Transmembrane helix</keyword>
<feature type="compositionally biased region" description="Low complexity" evidence="1">
    <location>
        <begin position="39"/>
        <end position="57"/>
    </location>
</feature>
<feature type="compositionally biased region" description="Basic and acidic residues" evidence="1">
    <location>
        <begin position="71"/>
        <end position="83"/>
    </location>
</feature>
<sequence length="399" mass="42045">MSDQGERDTRWTEMSDGNERGERSGATPPEAEDVKVAPVPSARAATAEPATAEPVTAGSGDRAGQPAQPADEEHADRGDRWEGELFDGSGPDADGAADPRYQAPTSGAGTPAKPGRPSSGNWQMPEWMADEAAADAKLNGPVRPDGDEEGGRSKLALYGGVGLLVLGLLAAGTVYYVKQRGDDSDSGSGKEKGATTRGVQAPAVSMPADRPLRRFPGQPSKVLAQVTDVHSGLSYPRLARPWQVPAKRSKLAVSGWSGQQILVTERDGGRIWYGQLLTGTLSPALRGSYDGPESVRSVAALAAKNFETTYYQFPHRTAPLASQALPVGGRRGWLVASYLTYKRAGVRATGEVVATAVIDTGKPAPAVVFVSLPNTHRKMWPDVNRFLAGLKPAPRTGTA</sequence>
<dbReference type="RefSeq" id="WP_344954519.1">
    <property type="nucleotide sequence ID" value="NZ_BAAAZG010000047.1"/>
</dbReference>
<keyword evidence="2" id="KW-0472">Membrane</keyword>
<name>A0ABP7WLP7_9ACTN</name>
<dbReference type="Proteomes" id="UP001500683">
    <property type="component" value="Unassembled WGS sequence"/>
</dbReference>
<keyword evidence="2" id="KW-0812">Transmembrane</keyword>
<feature type="compositionally biased region" description="Basic and acidic residues" evidence="1">
    <location>
        <begin position="1"/>
        <end position="23"/>
    </location>
</feature>
<organism evidence="3 4">
    <name type="scientific">Actinomadura miaoliensis</name>
    <dbReference type="NCBI Taxonomy" id="430685"/>
    <lineage>
        <taxon>Bacteria</taxon>
        <taxon>Bacillati</taxon>
        <taxon>Actinomycetota</taxon>
        <taxon>Actinomycetes</taxon>
        <taxon>Streptosporangiales</taxon>
        <taxon>Thermomonosporaceae</taxon>
        <taxon>Actinomadura</taxon>
    </lineage>
</organism>
<keyword evidence="4" id="KW-1185">Reference proteome</keyword>
<feature type="compositionally biased region" description="Basic and acidic residues" evidence="1">
    <location>
        <begin position="180"/>
        <end position="194"/>
    </location>
</feature>
<proteinExistence type="predicted"/>
<evidence type="ECO:0000313" key="4">
    <source>
        <dbReference type="Proteomes" id="UP001500683"/>
    </source>
</evidence>
<feature type="region of interest" description="Disordered" evidence="1">
    <location>
        <begin position="1"/>
        <end position="123"/>
    </location>
</feature>
<evidence type="ECO:0000256" key="2">
    <source>
        <dbReference type="SAM" id="Phobius"/>
    </source>
</evidence>
<comment type="caution">
    <text evidence="3">The sequence shown here is derived from an EMBL/GenBank/DDBJ whole genome shotgun (WGS) entry which is preliminary data.</text>
</comment>
<protein>
    <submittedName>
        <fullName evidence="3">Uncharacterized protein</fullName>
    </submittedName>
</protein>
<gene>
    <name evidence="3" type="ORF">GCM10022214_61090</name>
</gene>
<accession>A0ABP7WLP7</accession>
<reference evidence="4" key="1">
    <citation type="journal article" date="2019" name="Int. J. Syst. Evol. Microbiol.">
        <title>The Global Catalogue of Microorganisms (GCM) 10K type strain sequencing project: providing services to taxonomists for standard genome sequencing and annotation.</title>
        <authorList>
            <consortium name="The Broad Institute Genomics Platform"/>
            <consortium name="The Broad Institute Genome Sequencing Center for Infectious Disease"/>
            <person name="Wu L."/>
            <person name="Ma J."/>
        </authorList>
    </citation>
    <scope>NUCLEOTIDE SEQUENCE [LARGE SCALE GENOMIC DNA]</scope>
    <source>
        <strain evidence="4">JCM 16702</strain>
    </source>
</reference>
<feature type="compositionally biased region" description="Low complexity" evidence="1">
    <location>
        <begin position="87"/>
        <end position="99"/>
    </location>
</feature>
<evidence type="ECO:0000256" key="1">
    <source>
        <dbReference type="SAM" id="MobiDB-lite"/>
    </source>
</evidence>